<keyword evidence="5 7" id="KW-1133">Transmembrane helix</keyword>
<name>A0A8J6CBC5_DIALT</name>
<keyword evidence="3 7" id="KW-0812">Transmembrane</keyword>
<evidence type="ECO:0000313" key="8">
    <source>
        <dbReference type="EMBL" id="KAG8468577.1"/>
    </source>
</evidence>
<dbReference type="SUPFAM" id="SSF144091">
    <property type="entry name" value="Rhomboid-like"/>
    <property type="match status" value="1"/>
</dbReference>
<accession>A0A8J6CBC5</accession>
<dbReference type="PANTHER" id="PTHR11009">
    <property type="entry name" value="DER1-LIKE PROTEIN, DERLIN"/>
    <property type="match status" value="1"/>
</dbReference>
<sequence length="230" mass="25283">MSSPGDWYNGLPKVTRFYLTGAFISTCAVQLGIVGPHVLYLNHRAVFTELEIWRLLTNLVFFGGFGMPFVFSMFFLVRYSAQLEEGKFAGRSADYAVCLVLCASLLTAATALVDGLPFLAPALLSSVVYLWARLNPTQPLSIFGLFTVQAFYFPWVLVAMTVLMGGSPLPNILGIVAGHVYHFLTDVQGIRLTAPRFLREALDDVRRAPEAAYRGNFGGHNWGGGHRLNG</sequence>
<reference evidence="8" key="1">
    <citation type="submission" date="2021-05" db="EMBL/GenBank/DDBJ databases">
        <title>The genome of the haptophyte Pavlova lutheri (Diacronema luteri, Pavlovales) - a model for lipid biosynthesis in eukaryotic algae.</title>
        <authorList>
            <person name="Hulatt C.J."/>
            <person name="Posewitz M.C."/>
        </authorList>
    </citation>
    <scope>NUCLEOTIDE SEQUENCE</scope>
    <source>
        <strain evidence="8">NIVA-4/92</strain>
    </source>
</reference>
<evidence type="ECO:0000256" key="7">
    <source>
        <dbReference type="RuleBase" id="RU363059"/>
    </source>
</evidence>
<dbReference type="EMBL" id="JAGTXO010000004">
    <property type="protein sequence ID" value="KAG8468577.1"/>
    <property type="molecule type" value="Genomic_DNA"/>
</dbReference>
<dbReference type="Proteomes" id="UP000751190">
    <property type="component" value="Unassembled WGS sequence"/>
</dbReference>
<dbReference type="Pfam" id="PF04511">
    <property type="entry name" value="DER1"/>
    <property type="match status" value="1"/>
</dbReference>
<keyword evidence="9" id="KW-1185">Reference proteome</keyword>
<evidence type="ECO:0000256" key="2">
    <source>
        <dbReference type="ARBA" id="ARBA00008917"/>
    </source>
</evidence>
<dbReference type="OrthoDB" id="1716531at2759"/>
<evidence type="ECO:0000256" key="4">
    <source>
        <dbReference type="ARBA" id="ARBA00022824"/>
    </source>
</evidence>
<comment type="subcellular location">
    <subcellularLocation>
        <location evidence="1 7">Endoplasmic reticulum membrane</location>
        <topology evidence="1 7">Multi-pass membrane protein</topology>
    </subcellularLocation>
</comment>
<comment type="caution">
    <text evidence="8">The sequence shown here is derived from an EMBL/GenBank/DDBJ whole genome shotgun (WGS) entry which is preliminary data.</text>
</comment>
<keyword evidence="4 7" id="KW-0256">Endoplasmic reticulum</keyword>
<organism evidence="8 9">
    <name type="scientific">Diacronema lutheri</name>
    <name type="common">Unicellular marine alga</name>
    <name type="synonym">Monochrysis lutheri</name>
    <dbReference type="NCBI Taxonomy" id="2081491"/>
    <lineage>
        <taxon>Eukaryota</taxon>
        <taxon>Haptista</taxon>
        <taxon>Haptophyta</taxon>
        <taxon>Pavlovophyceae</taxon>
        <taxon>Pavlovales</taxon>
        <taxon>Pavlovaceae</taxon>
        <taxon>Diacronema</taxon>
    </lineage>
</organism>
<evidence type="ECO:0000256" key="1">
    <source>
        <dbReference type="ARBA" id="ARBA00004477"/>
    </source>
</evidence>
<evidence type="ECO:0000256" key="3">
    <source>
        <dbReference type="ARBA" id="ARBA00022692"/>
    </source>
</evidence>
<dbReference type="GO" id="GO:0005789">
    <property type="term" value="C:endoplasmic reticulum membrane"/>
    <property type="evidence" value="ECO:0007669"/>
    <property type="project" value="UniProtKB-SubCell"/>
</dbReference>
<evidence type="ECO:0000256" key="6">
    <source>
        <dbReference type="ARBA" id="ARBA00023136"/>
    </source>
</evidence>
<dbReference type="InterPro" id="IPR007599">
    <property type="entry name" value="DER1"/>
</dbReference>
<protein>
    <recommendedName>
        <fullName evidence="7">Derlin</fullName>
    </recommendedName>
</protein>
<feature type="transmembrane region" description="Helical" evidence="7">
    <location>
        <begin position="17"/>
        <end position="39"/>
    </location>
</feature>
<gene>
    <name evidence="8" type="ORF">KFE25_013660</name>
</gene>
<feature type="transmembrane region" description="Helical" evidence="7">
    <location>
        <begin position="93"/>
        <end position="120"/>
    </location>
</feature>
<dbReference type="InterPro" id="IPR035952">
    <property type="entry name" value="Rhomboid-like_sf"/>
</dbReference>
<feature type="transmembrane region" description="Helical" evidence="7">
    <location>
        <begin position="140"/>
        <end position="163"/>
    </location>
</feature>
<feature type="transmembrane region" description="Helical" evidence="7">
    <location>
        <begin position="59"/>
        <end position="81"/>
    </location>
</feature>
<proteinExistence type="inferred from homology"/>
<comment type="function">
    <text evidence="7">May be involved in the degradation of misfolded endoplasmic reticulum (ER) luminal proteins.</text>
</comment>
<keyword evidence="6 7" id="KW-0472">Membrane</keyword>
<dbReference type="OMA" id="SSPAEWY"/>
<comment type="similarity">
    <text evidence="2 7">Belongs to the derlin family.</text>
</comment>
<dbReference type="AlphaFoldDB" id="A0A8J6CBC5"/>
<evidence type="ECO:0000256" key="5">
    <source>
        <dbReference type="ARBA" id="ARBA00022989"/>
    </source>
</evidence>
<evidence type="ECO:0000313" key="9">
    <source>
        <dbReference type="Proteomes" id="UP000751190"/>
    </source>
</evidence>
<dbReference type="GO" id="GO:0006950">
    <property type="term" value="P:response to stress"/>
    <property type="evidence" value="ECO:0007669"/>
    <property type="project" value="UniProtKB-ARBA"/>
</dbReference>